<dbReference type="Gene3D" id="3.40.50.2000">
    <property type="entry name" value="Glycogen Phosphorylase B"/>
    <property type="match status" value="2"/>
</dbReference>
<dbReference type="InterPro" id="IPR050194">
    <property type="entry name" value="Glycosyltransferase_grp1"/>
</dbReference>
<dbReference type="RefSeq" id="WP_316426192.1">
    <property type="nucleotide sequence ID" value="NZ_CP130144.1"/>
</dbReference>
<proteinExistence type="predicted"/>
<dbReference type="Pfam" id="PF13439">
    <property type="entry name" value="Glyco_transf_4"/>
    <property type="match status" value="1"/>
</dbReference>
<dbReference type="Pfam" id="PF00534">
    <property type="entry name" value="Glycos_transf_1"/>
    <property type="match status" value="1"/>
</dbReference>
<protein>
    <submittedName>
        <fullName evidence="3">Glycosyltransferase</fullName>
        <ecNumber evidence="3">2.4.-.-</ecNumber>
    </submittedName>
</protein>
<sequence length="397" mass="44676">MRILFVAPYIGQGFGGPGKVVTELATALGAQNIELDLITTDANATSTLDVPLKTWIHRDHYRIQFFPSWHHHDLIWSPALLKMLERQHHQYDLVHTHCMFMPLLSMAHRLCDRCKIPYVMTPHGMLDSWALAYKAKKKYIYYTAFEKAALRRASAIHTLTSIEAQQVNALGFQQTIVIPNGIHRQEFDHPGDPRLFYQHFPQTQFKRLILFLGRIDPKKGLDLLAPAFAQVRHHFPDAHLIVAGPDNIGFLPTAQNYFEQAGCGTAVTFTHMLTGALKQAALAAAEVFVLPSYSEGFSMSILEAMATGLPCVITKQCNFPEASNFRFATVVDAAAETLSEALLMQLRDRATAAQMGERARQYILQHYTWNQIATTLGHHYQKIVQQSKAPTLEPSNV</sequence>
<accession>A0AA96WR78</accession>
<dbReference type="PANTHER" id="PTHR45947">
    <property type="entry name" value="SULFOQUINOVOSYL TRANSFERASE SQD2"/>
    <property type="match status" value="1"/>
</dbReference>
<dbReference type="GO" id="GO:0016757">
    <property type="term" value="F:glycosyltransferase activity"/>
    <property type="evidence" value="ECO:0007669"/>
    <property type="project" value="UniProtKB-KW"/>
</dbReference>
<dbReference type="InterPro" id="IPR028098">
    <property type="entry name" value="Glyco_trans_4-like_N"/>
</dbReference>
<dbReference type="InterPro" id="IPR001296">
    <property type="entry name" value="Glyco_trans_1"/>
</dbReference>
<reference evidence="3" key="1">
    <citation type="journal article" date="2023" name="Plants (Basel)">
        <title>Genomic Analysis of Leptolyngbya boryana CZ1 Reveals Efficient Carbon Fixation Modules.</title>
        <authorList>
            <person name="Bai X."/>
            <person name="Wang H."/>
            <person name="Cheng W."/>
            <person name="Wang J."/>
            <person name="Ma M."/>
            <person name="Hu H."/>
            <person name="Song Z."/>
            <person name="Ma H."/>
            <person name="Fan Y."/>
            <person name="Du C."/>
            <person name="Xu J."/>
        </authorList>
    </citation>
    <scope>NUCLEOTIDE SEQUENCE</scope>
    <source>
        <strain evidence="3">CZ1</strain>
    </source>
</reference>
<dbReference type="PANTHER" id="PTHR45947:SF3">
    <property type="entry name" value="SULFOQUINOVOSYL TRANSFERASE SQD2"/>
    <property type="match status" value="1"/>
</dbReference>
<evidence type="ECO:0000259" key="1">
    <source>
        <dbReference type="Pfam" id="PF00534"/>
    </source>
</evidence>
<evidence type="ECO:0000313" key="3">
    <source>
        <dbReference type="EMBL" id="WNZ44008.1"/>
    </source>
</evidence>
<organism evidence="3">
    <name type="scientific">Leptolyngbya boryana CZ1</name>
    <dbReference type="NCBI Taxonomy" id="3060204"/>
    <lineage>
        <taxon>Bacteria</taxon>
        <taxon>Bacillati</taxon>
        <taxon>Cyanobacteriota</taxon>
        <taxon>Cyanophyceae</taxon>
        <taxon>Leptolyngbyales</taxon>
        <taxon>Leptolyngbyaceae</taxon>
        <taxon>Leptolyngbya group</taxon>
        <taxon>Leptolyngbya</taxon>
    </lineage>
</organism>
<feature type="domain" description="Glycosyltransferase subfamily 4-like N-terminal" evidence="2">
    <location>
        <begin position="14"/>
        <end position="183"/>
    </location>
</feature>
<dbReference type="AlphaFoldDB" id="A0AA96WR78"/>
<feature type="domain" description="Glycosyl transferase family 1" evidence="1">
    <location>
        <begin position="206"/>
        <end position="361"/>
    </location>
</feature>
<dbReference type="EC" id="2.4.-.-" evidence="3"/>
<gene>
    <name evidence="3" type="ORF">Q2T42_19430</name>
</gene>
<keyword evidence="3" id="KW-0808">Transferase</keyword>
<name>A0AA96WR78_LEPBY</name>
<keyword evidence="3" id="KW-0328">Glycosyltransferase</keyword>
<evidence type="ECO:0000259" key="2">
    <source>
        <dbReference type="Pfam" id="PF13439"/>
    </source>
</evidence>
<dbReference type="EMBL" id="CP130144">
    <property type="protein sequence ID" value="WNZ44008.1"/>
    <property type="molecule type" value="Genomic_DNA"/>
</dbReference>
<reference evidence="3" key="2">
    <citation type="submission" date="2023-07" db="EMBL/GenBank/DDBJ databases">
        <authorList>
            <person name="Bai X.-H."/>
            <person name="Wang H.-H."/>
            <person name="Wang J."/>
            <person name="Ma M.-Y."/>
            <person name="Hu H.-H."/>
            <person name="Song Z.-L."/>
            <person name="Ma H.-G."/>
            <person name="Fan Y."/>
            <person name="Du C.-Y."/>
            <person name="Xu J.-C."/>
        </authorList>
    </citation>
    <scope>NUCLEOTIDE SEQUENCE</scope>
    <source>
        <strain evidence="3">CZ1</strain>
    </source>
</reference>
<dbReference type="SUPFAM" id="SSF53756">
    <property type="entry name" value="UDP-Glycosyltransferase/glycogen phosphorylase"/>
    <property type="match status" value="1"/>
</dbReference>